<dbReference type="GO" id="GO:0071472">
    <property type="term" value="P:cellular response to salt stress"/>
    <property type="evidence" value="ECO:0007669"/>
    <property type="project" value="EnsemblPlants"/>
</dbReference>
<proteinExistence type="predicted"/>
<dbReference type="InParanoid" id="A0A251T342"/>
<dbReference type="PANTHER" id="PTHR36000:SF2">
    <property type="entry name" value="DEFECTIVE 1273 PROTEIN, PUTATIVE-RELATED"/>
    <property type="match status" value="1"/>
</dbReference>
<dbReference type="EMBL" id="CM007901">
    <property type="protein sequence ID" value="OTG05528.1"/>
    <property type="molecule type" value="Genomic_DNA"/>
</dbReference>
<keyword evidence="4" id="KW-1185">Reference proteome</keyword>
<gene>
    <name evidence="3" type="ORF">HannXRQ_Chr12g0374541</name>
    <name evidence="2" type="ORF">HanXRQr2_Chr12g0547931</name>
</gene>
<name>A0A251T342_HELAN</name>
<evidence type="ECO:0000313" key="2">
    <source>
        <dbReference type="EMBL" id="KAF5778473.1"/>
    </source>
</evidence>
<dbReference type="Gramene" id="mRNA:HanXRQr2_Chr12g0547931">
    <property type="protein sequence ID" value="mRNA:HanXRQr2_Chr12g0547931"/>
    <property type="gene ID" value="HanXRQr2_Chr12g0547931"/>
</dbReference>
<dbReference type="EMBL" id="MNCJ02000327">
    <property type="protein sequence ID" value="KAF5778473.1"/>
    <property type="molecule type" value="Genomic_DNA"/>
</dbReference>
<feature type="transmembrane region" description="Helical" evidence="1">
    <location>
        <begin position="125"/>
        <end position="147"/>
    </location>
</feature>
<reference evidence="2" key="3">
    <citation type="submission" date="2020-06" db="EMBL/GenBank/DDBJ databases">
        <title>Helianthus annuus Genome sequencing and assembly Release 2.</title>
        <authorList>
            <person name="Gouzy J."/>
            <person name="Langlade N."/>
            <person name="Munos S."/>
        </authorList>
    </citation>
    <scope>NUCLEOTIDE SEQUENCE</scope>
    <source>
        <tissue evidence="2">Leaves</tissue>
    </source>
</reference>
<reference evidence="2 4" key="1">
    <citation type="journal article" date="2017" name="Nature">
        <title>The sunflower genome provides insights into oil metabolism, flowering and Asterid evolution.</title>
        <authorList>
            <person name="Badouin H."/>
            <person name="Gouzy J."/>
            <person name="Grassa C.J."/>
            <person name="Murat F."/>
            <person name="Staton S.E."/>
            <person name="Cottret L."/>
            <person name="Lelandais-Briere C."/>
            <person name="Owens G.L."/>
            <person name="Carrere S."/>
            <person name="Mayjonade B."/>
            <person name="Legrand L."/>
            <person name="Gill N."/>
            <person name="Kane N.C."/>
            <person name="Bowers J.E."/>
            <person name="Hubner S."/>
            <person name="Bellec A."/>
            <person name="Berard A."/>
            <person name="Berges H."/>
            <person name="Blanchet N."/>
            <person name="Boniface M.C."/>
            <person name="Brunel D."/>
            <person name="Catrice O."/>
            <person name="Chaidir N."/>
            <person name="Claudel C."/>
            <person name="Donnadieu C."/>
            <person name="Faraut T."/>
            <person name="Fievet G."/>
            <person name="Helmstetter N."/>
            <person name="King M."/>
            <person name="Knapp S.J."/>
            <person name="Lai Z."/>
            <person name="Le Paslier M.C."/>
            <person name="Lippi Y."/>
            <person name="Lorenzon L."/>
            <person name="Mandel J.R."/>
            <person name="Marage G."/>
            <person name="Marchand G."/>
            <person name="Marquand E."/>
            <person name="Bret-Mestries E."/>
            <person name="Morien E."/>
            <person name="Nambeesan S."/>
            <person name="Nguyen T."/>
            <person name="Pegot-Espagnet P."/>
            <person name="Pouilly N."/>
            <person name="Raftis F."/>
            <person name="Sallet E."/>
            <person name="Schiex T."/>
            <person name="Thomas J."/>
            <person name="Vandecasteele C."/>
            <person name="Vares D."/>
            <person name="Vear F."/>
            <person name="Vautrin S."/>
            <person name="Crespi M."/>
            <person name="Mangin B."/>
            <person name="Burke J.M."/>
            <person name="Salse J."/>
            <person name="Munos S."/>
            <person name="Vincourt P."/>
            <person name="Rieseberg L.H."/>
            <person name="Langlade N.B."/>
        </authorList>
    </citation>
    <scope>NUCLEOTIDE SEQUENCE [LARGE SCALE GENOMIC DNA]</scope>
    <source>
        <strain evidence="4">cv. SF193</strain>
        <tissue evidence="2">Leaves</tissue>
    </source>
</reference>
<organism evidence="3 4">
    <name type="scientific">Helianthus annuus</name>
    <name type="common">Common sunflower</name>
    <dbReference type="NCBI Taxonomy" id="4232"/>
    <lineage>
        <taxon>Eukaryota</taxon>
        <taxon>Viridiplantae</taxon>
        <taxon>Streptophyta</taxon>
        <taxon>Embryophyta</taxon>
        <taxon>Tracheophyta</taxon>
        <taxon>Spermatophyta</taxon>
        <taxon>Magnoliopsida</taxon>
        <taxon>eudicotyledons</taxon>
        <taxon>Gunneridae</taxon>
        <taxon>Pentapetalae</taxon>
        <taxon>asterids</taxon>
        <taxon>campanulids</taxon>
        <taxon>Asterales</taxon>
        <taxon>Asteraceae</taxon>
        <taxon>Asteroideae</taxon>
        <taxon>Heliantheae alliance</taxon>
        <taxon>Heliantheae</taxon>
        <taxon>Helianthus</taxon>
    </lineage>
</organism>
<keyword evidence="1" id="KW-0812">Transmembrane</keyword>
<dbReference type="OMA" id="NISCTMK"/>
<dbReference type="OrthoDB" id="1934999at2759"/>
<dbReference type="GO" id="GO:0009658">
    <property type="term" value="P:chloroplast organization"/>
    <property type="evidence" value="ECO:0007669"/>
    <property type="project" value="EnsemblPlants"/>
</dbReference>
<keyword evidence="1" id="KW-0472">Membrane</keyword>
<accession>A0A251T342</accession>
<protein>
    <submittedName>
        <fullName evidence="3">Putative embryo defective protein</fullName>
    </submittedName>
</protein>
<dbReference type="AlphaFoldDB" id="A0A251T342"/>
<evidence type="ECO:0000256" key="1">
    <source>
        <dbReference type="SAM" id="Phobius"/>
    </source>
</evidence>
<dbReference type="FunCoup" id="A0A251T342">
    <property type="interactions" value="1333"/>
</dbReference>
<feature type="transmembrane region" description="Helical" evidence="1">
    <location>
        <begin position="159"/>
        <end position="176"/>
    </location>
</feature>
<feature type="transmembrane region" description="Helical" evidence="1">
    <location>
        <begin position="219"/>
        <end position="240"/>
    </location>
</feature>
<feature type="transmembrane region" description="Helical" evidence="1">
    <location>
        <begin position="196"/>
        <end position="213"/>
    </location>
</feature>
<evidence type="ECO:0000313" key="3">
    <source>
        <dbReference type="EMBL" id="OTG05528.1"/>
    </source>
</evidence>
<keyword evidence="1" id="KW-1133">Transmembrane helix</keyword>
<dbReference type="PANTHER" id="PTHR36000">
    <property type="entry name" value="DEFECTIVE 1273 PROTEIN, PUTATIVE-RELATED"/>
    <property type="match status" value="1"/>
</dbReference>
<reference evidence="3" key="2">
    <citation type="submission" date="2017-02" db="EMBL/GenBank/DDBJ databases">
        <title>Sunflower complete genome.</title>
        <authorList>
            <person name="Langlade N."/>
            <person name="Munos S."/>
        </authorList>
    </citation>
    <scope>NUCLEOTIDE SEQUENCE [LARGE SCALE GENOMIC DNA]</scope>
    <source>
        <tissue evidence="3">Leaves</tissue>
    </source>
</reference>
<evidence type="ECO:0000313" key="4">
    <source>
        <dbReference type="Proteomes" id="UP000215914"/>
    </source>
</evidence>
<dbReference type="Proteomes" id="UP000215914">
    <property type="component" value="Chromosome 12"/>
</dbReference>
<sequence>MKTSFNHLILQPKPFFTLVTMATLFPLNLQPSSRMALRPNSSSLMALKGWPCQSNMLTSKPNALTYRKPCPNISCTMKMDASQPDPHGKSTFDLVINKARKLWDNSPQEVKSFPWTTALENFTQLIIDIILVVTQFLYLPVMAVTSVSEMSYCAHERKLVLIPIPILIGVAVAGMLRNRALKLSPYLKDAKVPWHLYANMLFFTLIKLPGPYYPYWGRILIPHFANGGLFRTLWFLFLWYRMSKKDVHNDLEQKAA</sequence>